<proteinExistence type="inferred from homology"/>
<keyword evidence="4" id="KW-0479">Metal-binding</keyword>
<feature type="domain" description="Helicase ATP-binding" evidence="16">
    <location>
        <begin position="48"/>
        <end position="216"/>
    </location>
</feature>
<dbReference type="GO" id="GO:0006310">
    <property type="term" value="P:DNA recombination"/>
    <property type="evidence" value="ECO:0007669"/>
    <property type="project" value="InterPro"/>
</dbReference>
<dbReference type="Gene3D" id="1.10.150.80">
    <property type="entry name" value="HRDC domain"/>
    <property type="match status" value="1"/>
</dbReference>
<keyword evidence="7 18" id="KW-0347">Helicase</keyword>
<keyword evidence="9" id="KW-0238">DNA-binding</keyword>
<feature type="domain" description="Helicase C-terminal" evidence="17">
    <location>
        <begin position="243"/>
        <end position="385"/>
    </location>
</feature>
<dbReference type="SMART" id="SM00487">
    <property type="entry name" value="DEXDc"/>
    <property type="match status" value="1"/>
</dbReference>
<dbReference type="InterPro" id="IPR044876">
    <property type="entry name" value="HRDC_dom_sf"/>
</dbReference>
<dbReference type="InterPro" id="IPR027417">
    <property type="entry name" value="P-loop_NTPase"/>
</dbReference>
<comment type="cofactor">
    <cofactor evidence="1">
        <name>Mg(2+)</name>
        <dbReference type="ChEBI" id="CHEBI:18420"/>
    </cofactor>
</comment>
<dbReference type="SUPFAM" id="SSF52540">
    <property type="entry name" value="P-loop containing nucleoside triphosphate hydrolases"/>
    <property type="match status" value="1"/>
</dbReference>
<evidence type="ECO:0000256" key="4">
    <source>
        <dbReference type="ARBA" id="ARBA00022723"/>
    </source>
</evidence>
<dbReference type="EC" id="5.6.2.4" evidence="12"/>
<dbReference type="OrthoDB" id="9763310at2"/>
<dbReference type="GO" id="GO:0006281">
    <property type="term" value="P:DNA repair"/>
    <property type="evidence" value="ECO:0007669"/>
    <property type="project" value="InterPro"/>
</dbReference>
<evidence type="ECO:0000313" key="18">
    <source>
        <dbReference type="EMBL" id="SKA99496.1"/>
    </source>
</evidence>
<dbReference type="SMART" id="SM00490">
    <property type="entry name" value="HELICc"/>
    <property type="match status" value="1"/>
</dbReference>
<evidence type="ECO:0000256" key="2">
    <source>
        <dbReference type="ARBA" id="ARBA00001947"/>
    </source>
</evidence>
<keyword evidence="5" id="KW-0547">Nucleotide-binding</keyword>
<dbReference type="PROSITE" id="PS51192">
    <property type="entry name" value="HELICASE_ATP_BIND_1"/>
    <property type="match status" value="1"/>
</dbReference>
<dbReference type="GO" id="GO:0003677">
    <property type="term" value="F:DNA binding"/>
    <property type="evidence" value="ECO:0007669"/>
    <property type="project" value="UniProtKB-KW"/>
</dbReference>
<dbReference type="NCBIfam" id="TIGR00614">
    <property type="entry name" value="recQ_fam"/>
    <property type="match status" value="1"/>
</dbReference>
<dbReference type="GO" id="GO:0030894">
    <property type="term" value="C:replisome"/>
    <property type="evidence" value="ECO:0007669"/>
    <property type="project" value="TreeGrafter"/>
</dbReference>
<feature type="domain" description="HRDC" evidence="15">
    <location>
        <begin position="656"/>
        <end position="731"/>
    </location>
</feature>
<dbReference type="InterPro" id="IPR036390">
    <property type="entry name" value="WH_DNA-bd_sf"/>
</dbReference>
<dbReference type="PANTHER" id="PTHR13710:SF105">
    <property type="entry name" value="ATP-DEPENDENT DNA HELICASE Q1"/>
    <property type="match status" value="1"/>
</dbReference>
<dbReference type="GO" id="GO:0005737">
    <property type="term" value="C:cytoplasm"/>
    <property type="evidence" value="ECO:0007669"/>
    <property type="project" value="TreeGrafter"/>
</dbReference>
<evidence type="ECO:0000256" key="11">
    <source>
        <dbReference type="ARBA" id="ARBA00034617"/>
    </source>
</evidence>
<dbReference type="Gene3D" id="1.10.10.10">
    <property type="entry name" value="Winged helix-like DNA-binding domain superfamily/Winged helix DNA-binding domain"/>
    <property type="match status" value="1"/>
</dbReference>
<dbReference type="Gene3D" id="3.40.50.300">
    <property type="entry name" value="P-loop containing nucleotide triphosphate hydrolases"/>
    <property type="match status" value="2"/>
</dbReference>
<dbReference type="InterPro" id="IPR001650">
    <property type="entry name" value="Helicase_C-like"/>
</dbReference>
<dbReference type="SUPFAM" id="SSF46785">
    <property type="entry name" value="Winged helix' DNA-binding domain"/>
    <property type="match status" value="1"/>
</dbReference>
<evidence type="ECO:0000259" key="15">
    <source>
        <dbReference type="PROSITE" id="PS50967"/>
    </source>
</evidence>
<dbReference type="InterPro" id="IPR010997">
    <property type="entry name" value="HRDC-like_sf"/>
</dbReference>
<evidence type="ECO:0000256" key="1">
    <source>
        <dbReference type="ARBA" id="ARBA00001946"/>
    </source>
</evidence>
<evidence type="ECO:0000256" key="7">
    <source>
        <dbReference type="ARBA" id="ARBA00022806"/>
    </source>
</evidence>
<dbReference type="GO" id="GO:0046872">
    <property type="term" value="F:metal ion binding"/>
    <property type="evidence" value="ECO:0007669"/>
    <property type="project" value="UniProtKB-KW"/>
</dbReference>
<dbReference type="STRING" id="48467.SAMN02745166_02956"/>
<dbReference type="Pfam" id="PF00270">
    <property type="entry name" value="DEAD"/>
    <property type="match status" value="1"/>
</dbReference>
<evidence type="ECO:0000256" key="5">
    <source>
        <dbReference type="ARBA" id="ARBA00022741"/>
    </source>
</evidence>
<dbReference type="InterPro" id="IPR011545">
    <property type="entry name" value="DEAD/DEAH_box_helicase_dom"/>
</dbReference>
<dbReference type="Pfam" id="PF16124">
    <property type="entry name" value="RecQ_Zn_bind"/>
    <property type="match status" value="1"/>
</dbReference>
<comment type="similarity">
    <text evidence="3">Belongs to the helicase family. RecQ subfamily.</text>
</comment>
<sequence length="731" mass="82220">MDKDAVPAKGRVSVSEEDLQSTPIHDAREALKRYFGFREFLDGQELVMANILSGRDTMVIMPTGGGKSLCYQLPAMVMEGVTIVVSPLIALMKDQVDALERRGIPATLINSTLSLSEQQERIAALKRREYRLVYVAPERFRSRMFLNTMQQVDIALFAVDEAHCLSQWGHDFRPDYFRLGEALEALGRPQVVALTATATPEVRDDIRRVLDLRDPFITIRGFERPNLSLHITHTKKADEKYARLKKIVHDYKTGIVYCSTRKRVEEVGDALREFGIRAIEYHGGLDDKEREERQNKFISRKHDIAVATNAFGMGIDRPDVRFVAHFDIPGSVEAYYQEAGRAGRDGEPSHCELFFNFADTKTQDFFIDGNNPGIETLQSVYQALLNGSNQQHEVELSIDDITDKAGVKNSMAVGSALSHLARAGYIERFDIPGKRIRGTRLLQPEVLTRNLRFDVQALREKEQRDRSKLKAMIDLCYNEHACRQQQILAYFGEMESQPCGTCDVCRRSGVVVPREGTASEITLLRQALSGIARMSQRHADGTWEGRYGKGRIIQMLVGSKSKEIVDAGLDQLSTYGLLKELGTNALHPLFAEMERQKLIETSTGEYPMVTLTAKGAEVMKTGQNVRMMWPSTATKANDPLKPGRKLSEAEISTRELGFDDALFEKLKRHRNALAQAEGVPAYLVFSNQTLEFLTRLKPTSLEAGMKIRGVGEKKAQTYLPEFIQVIKKHGA</sequence>
<evidence type="ECO:0000256" key="10">
    <source>
        <dbReference type="ARBA" id="ARBA00023235"/>
    </source>
</evidence>
<dbReference type="GO" id="GO:0005524">
    <property type="term" value="F:ATP binding"/>
    <property type="evidence" value="ECO:0007669"/>
    <property type="project" value="UniProtKB-KW"/>
</dbReference>
<dbReference type="InterPro" id="IPR018982">
    <property type="entry name" value="RQC_domain"/>
</dbReference>
<dbReference type="PROSITE" id="PS51194">
    <property type="entry name" value="HELICASE_CTER"/>
    <property type="match status" value="1"/>
</dbReference>
<protein>
    <recommendedName>
        <fullName evidence="13">ATP-dependent DNA helicase RecQ</fullName>
        <ecNumber evidence="12">5.6.2.4</ecNumber>
    </recommendedName>
    <alternativeName>
        <fullName evidence="14">DNA 3'-5' helicase RecQ</fullName>
    </alternativeName>
</protein>
<dbReference type="AlphaFoldDB" id="A0A1T4YCK0"/>
<dbReference type="FunFam" id="3.40.50.300:FF:000296">
    <property type="entry name" value="ATP-dependent DNA helicase RecQ"/>
    <property type="match status" value="1"/>
</dbReference>
<dbReference type="CDD" id="cd18794">
    <property type="entry name" value="SF2_C_RecQ"/>
    <property type="match status" value="1"/>
</dbReference>
<keyword evidence="10" id="KW-0413">Isomerase</keyword>
<keyword evidence="8" id="KW-0067">ATP-binding</keyword>
<dbReference type="Proteomes" id="UP000190774">
    <property type="component" value="Unassembled WGS sequence"/>
</dbReference>
<evidence type="ECO:0000259" key="16">
    <source>
        <dbReference type="PROSITE" id="PS51192"/>
    </source>
</evidence>
<reference evidence="19" key="1">
    <citation type="submission" date="2017-02" db="EMBL/GenBank/DDBJ databases">
        <authorList>
            <person name="Varghese N."/>
            <person name="Submissions S."/>
        </authorList>
    </citation>
    <scope>NUCLEOTIDE SEQUENCE [LARGE SCALE GENOMIC DNA]</scope>
    <source>
        <strain evidence="19">ATCC 700200</strain>
    </source>
</reference>
<evidence type="ECO:0000256" key="12">
    <source>
        <dbReference type="ARBA" id="ARBA00034808"/>
    </source>
</evidence>
<dbReference type="PROSITE" id="PS50967">
    <property type="entry name" value="HRDC"/>
    <property type="match status" value="1"/>
</dbReference>
<dbReference type="GO" id="GO:0043590">
    <property type="term" value="C:bacterial nucleoid"/>
    <property type="evidence" value="ECO:0007669"/>
    <property type="project" value="TreeGrafter"/>
</dbReference>
<dbReference type="GO" id="GO:0009378">
    <property type="term" value="F:four-way junction helicase activity"/>
    <property type="evidence" value="ECO:0007669"/>
    <property type="project" value="TreeGrafter"/>
</dbReference>
<dbReference type="Pfam" id="PF00271">
    <property type="entry name" value="Helicase_C"/>
    <property type="match status" value="1"/>
</dbReference>
<evidence type="ECO:0000256" key="13">
    <source>
        <dbReference type="ARBA" id="ARBA00044535"/>
    </source>
</evidence>
<evidence type="ECO:0000313" key="19">
    <source>
        <dbReference type="Proteomes" id="UP000190774"/>
    </source>
</evidence>
<dbReference type="InterPro" id="IPR036388">
    <property type="entry name" value="WH-like_DNA-bd_sf"/>
</dbReference>
<comment type="cofactor">
    <cofactor evidence="2">
        <name>Zn(2+)</name>
        <dbReference type="ChEBI" id="CHEBI:29105"/>
    </cofactor>
</comment>
<dbReference type="Pfam" id="PF00570">
    <property type="entry name" value="HRDC"/>
    <property type="match status" value="1"/>
</dbReference>
<name>A0A1T4YCK0_9BACT</name>
<dbReference type="RefSeq" id="WP_078814132.1">
    <property type="nucleotide sequence ID" value="NZ_FUYE01000009.1"/>
</dbReference>
<dbReference type="InterPro" id="IPR004589">
    <property type="entry name" value="DNA_helicase_ATP-dep_RecQ"/>
</dbReference>
<dbReference type="InterPro" id="IPR014001">
    <property type="entry name" value="Helicase_ATP-bd"/>
</dbReference>
<evidence type="ECO:0000256" key="9">
    <source>
        <dbReference type="ARBA" id="ARBA00023125"/>
    </source>
</evidence>
<evidence type="ECO:0000256" key="6">
    <source>
        <dbReference type="ARBA" id="ARBA00022801"/>
    </source>
</evidence>
<accession>A0A1T4YCK0</accession>
<evidence type="ECO:0000256" key="14">
    <source>
        <dbReference type="ARBA" id="ARBA00044550"/>
    </source>
</evidence>
<dbReference type="Pfam" id="PF09382">
    <property type="entry name" value="RQC"/>
    <property type="match status" value="1"/>
</dbReference>
<keyword evidence="6" id="KW-0378">Hydrolase</keyword>
<dbReference type="SMART" id="SM00956">
    <property type="entry name" value="RQC"/>
    <property type="match status" value="1"/>
</dbReference>
<dbReference type="GO" id="GO:0006260">
    <property type="term" value="P:DNA replication"/>
    <property type="evidence" value="ECO:0007669"/>
    <property type="project" value="InterPro"/>
</dbReference>
<dbReference type="EMBL" id="FUYE01000009">
    <property type="protein sequence ID" value="SKA99496.1"/>
    <property type="molecule type" value="Genomic_DNA"/>
</dbReference>
<evidence type="ECO:0000259" key="17">
    <source>
        <dbReference type="PROSITE" id="PS51194"/>
    </source>
</evidence>
<evidence type="ECO:0000256" key="8">
    <source>
        <dbReference type="ARBA" id="ARBA00022840"/>
    </source>
</evidence>
<keyword evidence="19" id="KW-1185">Reference proteome</keyword>
<comment type="catalytic activity">
    <reaction evidence="11">
        <text>Couples ATP hydrolysis with the unwinding of duplex DNA by translocating in the 3'-5' direction.</text>
        <dbReference type="EC" id="5.6.2.4"/>
    </reaction>
</comment>
<dbReference type="GO" id="GO:0016787">
    <property type="term" value="F:hydrolase activity"/>
    <property type="evidence" value="ECO:0007669"/>
    <property type="project" value="UniProtKB-KW"/>
</dbReference>
<dbReference type="InterPro" id="IPR002121">
    <property type="entry name" value="HRDC_dom"/>
</dbReference>
<gene>
    <name evidence="18" type="ORF">SAMN02745166_02956</name>
</gene>
<dbReference type="CDD" id="cd17920">
    <property type="entry name" value="DEXHc_RecQ"/>
    <property type="match status" value="1"/>
</dbReference>
<dbReference type="SUPFAM" id="SSF47819">
    <property type="entry name" value="HRDC-like"/>
    <property type="match status" value="1"/>
</dbReference>
<dbReference type="InterPro" id="IPR032284">
    <property type="entry name" value="RecQ_Zn-bd"/>
</dbReference>
<organism evidence="18 19">
    <name type="scientific">Prosthecobacter debontii</name>
    <dbReference type="NCBI Taxonomy" id="48467"/>
    <lineage>
        <taxon>Bacteria</taxon>
        <taxon>Pseudomonadati</taxon>
        <taxon>Verrucomicrobiota</taxon>
        <taxon>Verrucomicrobiia</taxon>
        <taxon>Verrucomicrobiales</taxon>
        <taxon>Verrucomicrobiaceae</taxon>
        <taxon>Prosthecobacter</taxon>
    </lineage>
</organism>
<evidence type="ECO:0000256" key="3">
    <source>
        <dbReference type="ARBA" id="ARBA00005446"/>
    </source>
</evidence>
<dbReference type="PANTHER" id="PTHR13710">
    <property type="entry name" value="DNA HELICASE RECQ FAMILY MEMBER"/>
    <property type="match status" value="1"/>
</dbReference>
<dbReference type="GO" id="GO:0043138">
    <property type="term" value="F:3'-5' DNA helicase activity"/>
    <property type="evidence" value="ECO:0007669"/>
    <property type="project" value="UniProtKB-EC"/>
</dbReference>